<dbReference type="SUPFAM" id="SSF53474">
    <property type="entry name" value="alpha/beta-Hydrolases"/>
    <property type="match status" value="1"/>
</dbReference>
<evidence type="ECO:0000313" key="1">
    <source>
        <dbReference type="EMBL" id="MEB8338388.1"/>
    </source>
</evidence>
<dbReference type="RefSeq" id="WP_326016175.1">
    <property type="nucleotide sequence ID" value="NZ_JAOZYC010000093.1"/>
</dbReference>
<dbReference type="Gene3D" id="3.30.420.430">
    <property type="match status" value="1"/>
</dbReference>
<dbReference type="InterPro" id="IPR029058">
    <property type="entry name" value="AB_hydrolase_fold"/>
</dbReference>
<dbReference type="EMBL" id="JAOZYC010000093">
    <property type="protein sequence ID" value="MEB8338388.1"/>
    <property type="molecule type" value="Genomic_DNA"/>
</dbReference>
<organism evidence="1 2">
    <name type="scientific">Streptomyces endophyticus</name>
    <dbReference type="NCBI Taxonomy" id="714166"/>
    <lineage>
        <taxon>Bacteria</taxon>
        <taxon>Bacillati</taxon>
        <taxon>Actinomycetota</taxon>
        <taxon>Actinomycetes</taxon>
        <taxon>Kitasatosporales</taxon>
        <taxon>Streptomycetaceae</taxon>
        <taxon>Streptomyces</taxon>
    </lineage>
</organism>
<gene>
    <name evidence="1" type="ORF">OKJ99_12860</name>
</gene>
<dbReference type="Proteomes" id="UP001354931">
    <property type="component" value="Unassembled WGS sequence"/>
</dbReference>
<evidence type="ECO:0000313" key="2">
    <source>
        <dbReference type="Proteomes" id="UP001354931"/>
    </source>
</evidence>
<reference evidence="1 2" key="1">
    <citation type="submission" date="2022-10" db="EMBL/GenBank/DDBJ databases">
        <authorList>
            <person name="Xie J."/>
            <person name="Shen N."/>
        </authorList>
    </citation>
    <scope>NUCLEOTIDE SEQUENCE [LARGE SCALE GENOMIC DNA]</scope>
    <source>
        <strain evidence="1 2">YIM65594</strain>
    </source>
</reference>
<proteinExistence type="predicted"/>
<accession>A0ABU6F324</accession>
<protein>
    <submittedName>
        <fullName evidence="1">Uncharacterized protein</fullName>
    </submittedName>
</protein>
<name>A0ABU6F324_9ACTN</name>
<sequence>MSRTSAAHGRRMFTGTDTSGAAPVDYRFFHARGGNRRLVVVFANFQAPDEYGWSTGVLDTLRANVLWIRDSFDGHNSYYLCQEGDFGIEDSVAALIDRFVTALDLTREDCVLLGTSKGGSAALYFGLKYGYRNIVSVVPQFRIGSYVENLHPRTAAHMLGRDATDADVRALDEALPALVRESAHRDANIYLISAVDDPQYTTEIEPHLTLFAGYDNFNFILTDSPHAPAHDRVARRNVPVVMALVNLLIDGIAPRIGFARNGYEDPDTRRPAVDAHLRATAAPGTWVEAPQVTAPEAGHEPVRFAGVAAGAAQVQLWENARFLGRAQVAEDGAWSWTPRAPMARGEHVVKVLALNAHGADSERTVVRCRVRNDREVAAAA</sequence>
<keyword evidence="2" id="KW-1185">Reference proteome</keyword>
<comment type="caution">
    <text evidence="1">The sequence shown here is derived from an EMBL/GenBank/DDBJ whole genome shotgun (WGS) entry which is preliminary data.</text>
</comment>